<organism evidence="1 2">
    <name type="scientific">Leptospira bandrabouensis</name>
    <dbReference type="NCBI Taxonomy" id="2484903"/>
    <lineage>
        <taxon>Bacteria</taxon>
        <taxon>Pseudomonadati</taxon>
        <taxon>Spirochaetota</taxon>
        <taxon>Spirochaetia</taxon>
        <taxon>Leptospirales</taxon>
        <taxon>Leptospiraceae</taxon>
        <taxon>Leptospira</taxon>
    </lineage>
</organism>
<accession>A0A6H3NTF1</accession>
<dbReference type="Proteomes" id="UP000297649">
    <property type="component" value="Unassembled WGS sequence"/>
</dbReference>
<keyword evidence="2" id="KW-1185">Reference proteome</keyword>
<evidence type="ECO:0000313" key="2">
    <source>
        <dbReference type="Proteomes" id="UP000297649"/>
    </source>
</evidence>
<dbReference type="OrthoDB" id="331805at2"/>
<evidence type="ECO:0000313" key="1">
    <source>
        <dbReference type="EMBL" id="TGN16097.1"/>
    </source>
</evidence>
<proteinExistence type="predicted"/>
<reference evidence="1" key="1">
    <citation type="journal article" date="2019" name="PLoS Negl. Trop. Dis.">
        <title>Revisiting the worldwide diversity of Leptospira species in the environment.</title>
        <authorList>
            <person name="Vincent A.T."/>
            <person name="Schiettekatte O."/>
            <person name="Bourhy P."/>
            <person name="Veyrier F.J."/>
            <person name="Picardeau M."/>
        </authorList>
    </citation>
    <scope>NUCLEOTIDE SEQUENCE [LARGE SCALE GENOMIC DNA]</scope>
    <source>
        <strain evidence="1">201601109</strain>
    </source>
</reference>
<comment type="caution">
    <text evidence="1">The sequence shown here is derived from an EMBL/GenBank/DDBJ whole genome shotgun (WGS) entry which is preliminary data.</text>
</comment>
<dbReference type="AlphaFoldDB" id="A0A6H3NTF1"/>
<dbReference type="RefSeq" id="WP_135745720.1">
    <property type="nucleotide sequence ID" value="NZ_JAIZBL010000004.1"/>
</dbReference>
<gene>
    <name evidence="1" type="ORF">EHR08_07445</name>
</gene>
<name>A0A6H3NTF1_9LEPT</name>
<sequence>MSVIRNKFPFFYQMQWQTLKTIWNSLHSKEVVPFFFHFLKERFHLQRSTFGKEWKKKKPTQLKILHPLDIIAFYIAYQEVTSHERALVLLLKILKQQSADVFLETVEVFRKYGIKIV</sequence>
<protein>
    <submittedName>
        <fullName evidence="1">Uncharacterized protein</fullName>
    </submittedName>
</protein>
<dbReference type="EMBL" id="RQHU01000005">
    <property type="protein sequence ID" value="TGN16097.1"/>
    <property type="molecule type" value="Genomic_DNA"/>
</dbReference>